<organism evidence="2 3">
    <name type="scientific">Brevundimonas variabilis</name>
    <dbReference type="NCBI Taxonomy" id="74312"/>
    <lineage>
        <taxon>Bacteria</taxon>
        <taxon>Pseudomonadati</taxon>
        <taxon>Pseudomonadota</taxon>
        <taxon>Alphaproteobacteria</taxon>
        <taxon>Caulobacterales</taxon>
        <taxon>Caulobacteraceae</taxon>
        <taxon>Brevundimonas</taxon>
    </lineage>
</organism>
<dbReference type="CDD" id="cd00293">
    <property type="entry name" value="USP-like"/>
    <property type="match status" value="1"/>
</dbReference>
<protein>
    <submittedName>
        <fullName evidence="2">Nucleotide-binding universal stress UspA family protein</fullName>
    </submittedName>
</protein>
<dbReference type="PANTHER" id="PTHR46268:SF15">
    <property type="entry name" value="UNIVERSAL STRESS PROTEIN HP_0031"/>
    <property type="match status" value="1"/>
</dbReference>
<accession>A0A7W9CJS8</accession>
<sequence length="277" mass="29588">MTYASLMVYVDEGPEAEARVKLACDLAVRFDARLIGISASYPDAPQVDPYAGGAMLGEMLGLFRDAAEADVKRTETLFWAAVGSHADRCEWRGRLGFPADVVGQDIRAADLLILGRLSPERGTHRSLDPGDAIMALGRPVLIVPPQPARSPLGTAAVVAWKDCREAQRAVASALPMLRAATLTHVIEICGSEATEEARGRTHDVAAYLERHGITASPRVLHGDGGPRARQIQTFAEDQHAGLVVAGGYGHARMREWVLGGVTHGLLGMSSVCLLLSH</sequence>
<gene>
    <name evidence="2" type="ORF">GGR13_002310</name>
</gene>
<dbReference type="SUPFAM" id="SSF52402">
    <property type="entry name" value="Adenine nucleotide alpha hydrolases-like"/>
    <property type="match status" value="2"/>
</dbReference>
<evidence type="ECO:0000313" key="3">
    <source>
        <dbReference type="Proteomes" id="UP000545037"/>
    </source>
</evidence>
<dbReference type="Proteomes" id="UP000545037">
    <property type="component" value="Unassembled WGS sequence"/>
</dbReference>
<comment type="similarity">
    <text evidence="1">Belongs to the universal stress protein A family.</text>
</comment>
<dbReference type="PANTHER" id="PTHR46268">
    <property type="entry name" value="STRESS RESPONSE PROTEIN NHAX"/>
    <property type="match status" value="1"/>
</dbReference>
<evidence type="ECO:0000256" key="1">
    <source>
        <dbReference type="ARBA" id="ARBA00008791"/>
    </source>
</evidence>
<reference evidence="2 3" key="1">
    <citation type="submission" date="2020-08" db="EMBL/GenBank/DDBJ databases">
        <title>Genomic Encyclopedia of Type Strains, Phase IV (KMG-IV): sequencing the most valuable type-strain genomes for metagenomic binning, comparative biology and taxonomic classification.</title>
        <authorList>
            <person name="Goeker M."/>
        </authorList>
    </citation>
    <scope>NUCLEOTIDE SEQUENCE [LARGE SCALE GENOMIC DNA]</scope>
    <source>
        <strain evidence="2 3">DSM 4737</strain>
    </source>
</reference>
<keyword evidence="3" id="KW-1185">Reference proteome</keyword>
<dbReference type="EMBL" id="JACHOR010000004">
    <property type="protein sequence ID" value="MBB5746703.1"/>
    <property type="molecule type" value="Genomic_DNA"/>
</dbReference>
<dbReference type="RefSeq" id="WP_183213684.1">
    <property type="nucleotide sequence ID" value="NZ_JACHOR010000004.1"/>
</dbReference>
<name>A0A7W9CJS8_9CAUL</name>
<proteinExistence type="inferred from homology"/>
<dbReference type="Gene3D" id="3.40.50.12370">
    <property type="match status" value="1"/>
</dbReference>
<comment type="caution">
    <text evidence="2">The sequence shown here is derived from an EMBL/GenBank/DDBJ whole genome shotgun (WGS) entry which is preliminary data.</text>
</comment>
<dbReference type="AlphaFoldDB" id="A0A7W9CJS8"/>
<evidence type="ECO:0000313" key="2">
    <source>
        <dbReference type="EMBL" id="MBB5746703.1"/>
    </source>
</evidence>